<dbReference type="AlphaFoldDB" id="A0A7J8IF36"/>
<dbReference type="Pfam" id="PF00520">
    <property type="entry name" value="Ion_trans"/>
    <property type="match status" value="1"/>
</dbReference>
<comment type="caution">
    <text evidence="7">The sequence shown here is derived from an EMBL/GenBank/DDBJ whole genome shotgun (WGS) entry which is preliminary data.</text>
</comment>
<dbReference type="Proteomes" id="UP000593571">
    <property type="component" value="Unassembled WGS sequence"/>
</dbReference>
<comment type="subcellular location">
    <subcellularLocation>
        <location evidence="1">Membrane</location>
        <topology evidence="1">Multi-pass membrane protein</topology>
    </subcellularLocation>
</comment>
<dbReference type="Gene3D" id="1.20.120.350">
    <property type="entry name" value="Voltage-gated potassium channels. Chain C"/>
    <property type="match status" value="1"/>
</dbReference>
<dbReference type="InterPro" id="IPR027359">
    <property type="entry name" value="Volt_channel_dom_sf"/>
</dbReference>
<keyword evidence="4 5" id="KW-0472">Membrane</keyword>
<feature type="domain" description="Ion transport" evidence="6">
    <location>
        <begin position="108"/>
        <end position="325"/>
    </location>
</feature>
<keyword evidence="2 5" id="KW-0812">Transmembrane</keyword>
<dbReference type="EMBL" id="JACASE010000003">
    <property type="protein sequence ID" value="KAF6482850.1"/>
    <property type="molecule type" value="Genomic_DNA"/>
</dbReference>
<keyword evidence="3 5" id="KW-1133">Transmembrane helix</keyword>
<evidence type="ECO:0000313" key="7">
    <source>
        <dbReference type="EMBL" id="KAF6482850.1"/>
    </source>
</evidence>
<organism evidence="7 8">
    <name type="scientific">Rousettus aegyptiacus</name>
    <name type="common">Egyptian fruit bat</name>
    <name type="synonym">Pteropus aegyptiacus</name>
    <dbReference type="NCBI Taxonomy" id="9407"/>
    <lineage>
        <taxon>Eukaryota</taxon>
        <taxon>Metazoa</taxon>
        <taxon>Chordata</taxon>
        <taxon>Craniata</taxon>
        <taxon>Vertebrata</taxon>
        <taxon>Euteleostomi</taxon>
        <taxon>Mammalia</taxon>
        <taxon>Eutheria</taxon>
        <taxon>Laurasiatheria</taxon>
        <taxon>Chiroptera</taxon>
        <taxon>Yinpterochiroptera</taxon>
        <taxon>Pteropodoidea</taxon>
        <taxon>Pteropodidae</taxon>
        <taxon>Rousettinae</taxon>
        <taxon>Rousettus</taxon>
    </lineage>
</organism>
<evidence type="ECO:0000256" key="4">
    <source>
        <dbReference type="ARBA" id="ARBA00023136"/>
    </source>
</evidence>
<evidence type="ECO:0000256" key="2">
    <source>
        <dbReference type="ARBA" id="ARBA00022692"/>
    </source>
</evidence>
<evidence type="ECO:0000313" key="8">
    <source>
        <dbReference type="Proteomes" id="UP000593571"/>
    </source>
</evidence>
<dbReference type="GO" id="GO:0005227">
    <property type="term" value="F:calcium-activated cation channel activity"/>
    <property type="evidence" value="ECO:0007669"/>
    <property type="project" value="InterPro"/>
</dbReference>
<dbReference type="Gene3D" id="1.10.287.70">
    <property type="match status" value="1"/>
</dbReference>
<reference evidence="7 8" key="1">
    <citation type="journal article" date="2020" name="Nature">
        <title>Six reference-quality genomes reveal evolution of bat adaptations.</title>
        <authorList>
            <person name="Jebb D."/>
            <person name="Huang Z."/>
            <person name="Pippel M."/>
            <person name="Hughes G.M."/>
            <person name="Lavrichenko K."/>
            <person name="Devanna P."/>
            <person name="Winkler S."/>
            <person name="Jermiin L.S."/>
            <person name="Skirmuntt E.C."/>
            <person name="Katzourakis A."/>
            <person name="Burkitt-Gray L."/>
            <person name="Ray D.A."/>
            <person name="Sullivan K.A.M."/>
            <person name="Roscito J.G."/>
            <person name="Kirilenko B.M."/>
            <person name="Davalos L.M."/>
            <person name="Corthals A.P."/>
            <person name="Power M.L."/>
            <person name="Jones G."/>
            <person name="Ransome R.D."/>
            <person name="Dechmann D.K.N."/>
            <person name="Locatelli A.G."/>
            <person name="Puechmaille S.J."/>
            <person name="Fedrigo O."/>
            <person name="Jarvis E.D."/>
            <person name="Hiller M."/>
            <person name="Vernes S.C."/>
            <person name="Myers E.W."/>
            <person name="Teeling E.C."/>
        </authorList>
    </citation>
    <scope>NUCLEOTIDE SEQUENCE [LARGE SCALE GENOMIC DNA]</scope>
    <source>
        <strain evidence="7">MRouAeg1</strain>
        <tissue evidence="7">Muscle</tissue>
    </source>
</reference>
<dbReference type="GO" id="GO:0009566">
    <property type="term" value="P:fertilization"/>
    <property type="evidence" value="ECO:0007669"/>
    <property type="project" value="TreeGrafter"/>
</dbReference>
<dbReference type="SUPFAM" id="SSF81324">
    <property type="entry name" value="Voltage-gated potassium channels"/>
    <property type="match status" value="1"/>
</dbReference>
<dbReference type="GO" id="GO:0030317">
    <property type="term" value="P:flagellated sperm motility"/>
    <property type="evidence" value="ECO:0007669"/>
    <property type="project" value="InterPro"/>
</dbReference>
<evidence type="ECO:0000256" key="1">
    <source>
        <dbReference type="ARBA" id="ARBA00004141"/>
    </source>
</evidence>
<dbReference type="GO" id="GO:0048240">
    <property type="term" value="P:sperm capacitation"/>
    <property type="evidence" value="ECO:0007669"/>
    <property type="project" value="TreeGrafter"/>
</dbReference>
<name>A0A7J8IF36_ROUAE</name>
<sequence length="436" mass="50953">MATYHPDGHMQLPRADAIRSRLIDTFSLIEHLQGLSQAVPRHTIREILDSSHQKKLMLGDQHQLVSFSIKPRHVERITHGQRLMSRLRVRCSRLPPLSLWAGWVLERPLFTNFIIFLIFLNTIVLMVEIELLESTNIKLLPLKLSLEVAAWFILLIFILEILLMWLSSFFLFWKNAWNVFDFVVTVLSLLPEVVVLVGVKGESVWLQLLRICRVLRSLKLFARFRQIRVIILALVRALKSMTFLLLLLIIFFYIFAVTGVYFFENYTRSSRQDLKYHVFFSRQNLSPEALRSSLSKIDNSQRGESLDRLKVFQVSKNTAIEENSELYQSKSKQEMKKSSSCSSFSSSWSSSSLSSFFSSSSESKRAADSIGQLDWETHVHQNLPGLMDMDQDERVVWPRDSLFRYFELLEKLQYNLEERKRLQEFAVQALMNFEDK</sequence>
<keyword evidence="8" id="KW-1185">Reference proteome</keyword>
<dbReference type="FunFam" id="1.20.120.350:FF:000084">
    <property type="entry name" value="Cation channel sperm associated 2"/>
    <property type="match status" value="1"/>
</dbReference>
<dbReference type="PANTHER" id="PTHR46923:SF1">
    <property type="entry name" value="CATION CHANNEL SPERM-ASSOCIATED PROTEIN 2"/>
    <property type="match status" value="1"/>
</dbReference>
<evidence type="ECO:0000256" key="5">
    <source>
        <dbReference type="SAM" id="Phobius"/>
    </source>
</evidence>
<dbReference type="InterPro" id="IPR005821">
    <property type="entry name" value="Ion_trans_dom"/>
</dbReference>
<protein>
    <recommendedName>
        <fullName evidence="6">Ion transport domain-containing protein</fullName>
    </recommendedName>
</protein>
<accession>A0A7J8IF36</accession>
<evidence type="ECO:0000259" key="6">
    <source>
        <dbReference type="Pfam" id="PF00520"/>
    </source>
</evidence>
<dbReference type="PANTHER" id="PTHR46923">
    <property type="entry name" value="CATION CHANNEL SPERM-ASSOCIATED PROTEIN 2"/>
    <property type="match status" value="1"/>
</dbReference>
<dbReference type="GO" id="GO:0036128">
    <property type="term" value="C:CatSper complex"/>
    <property type="evidence" value="ECO:0007669"/>
    <property type="project" value="InterPro"/>
</dbReference>
<feature type="transmembrane region" description="Helical" evidence="5">
    <location>
        <begin position="244"/>
        <end position="263"/>
    </location>
</feature>
<evidence type="ECO:0000256" key="3">
    <source>
        <dbReference type="ARBA" id="ARBA00022989"/>
    </source>
</evidence>
<gene>
    <name evidence="7" type="ORF">HJG63_000128</name>
</gene>
<feature type="transmembrane region" description="Helical" evidence="5">
    <location>
        <begin position="148"/>
        <end position="173"/>
    </location>
</feature>
<feature type="transmembrane region" description="Helical" evidence="5">
    <location>
        <begin position="179"/>
        <end position="199"/>
    </location>
</feature>
<feature type="transmembrane region" description="Helical" evidence="5">
    <location>
        <begin position="109"/>
        <end position="127"/>
    </location>
</feature>
<proteinExistence type="predicted"/>
<dbReference type="InterPro" id="IPR028747">
    <property type="entry name" value="CatSper2"/>
</dbReference>